<keyword evidence="5" id="KW-0472">Membrane</keyword>
<dbReference type="SMART" id="SM00283">
    <property type="entry name" value="MA"/>
    <property type="match status" value="1"/>
</dbReference>
<dbReference type="InterPro" id="IPR003660">
    <property type="entry name" value="HAMP_dom"/>
</dbReference>
<keyword evidence="2 4" id="KW-0807">Transducer</keyword>
<evidence type="ECO:0000256" key="2">
    <source>
        <dbReference type="ARBA" id="ARBA00023224"/>
    </source>
</evidence>
<keyword evidence="5" id="KW-0812">Transmembrane</keyword>
<dbReference type="Pfam" id="PF00015">
    <property type="entry name" value="MCPsignal"/>
    <property type="match status" value="1"/>
</dbReference>
<feature type="transmembrane region" description="Helical" evidence="5">
    <location>
        <begin position="324"/>
        <end position="342"/>
    </location>
</feature>
<dbReference type="CDD" id="cd11386">
    <property type="entry name" value="MCP_signal"/>
    <property type="match status" value="1"/>
</dbReference>
<evidence type="ECO:0000256" key="4">
    <source>
        <dbReference type="PROSITE-ProRule" id="PRU00284"/>
    </source>
</evidence>
<dbReference type="PROSITE" id="PS50885">
    <property type="entry name" value="HAMP"/>
    <property type="match status" value="1"/>
</dbReference>
<dbReference type="GO" id="GO:0016020">
    <property type="term" value="C:membrane"/>
    <property type="evidence" value="ECO:0007669"/>
    <property type="project" value="UniProtKB-SubCell"/>
</dbReference>
<dbReference type="FunFam" id="1.10.287.950:FF:000001">
    <property type="entry name" value="Methyl-accepting chemotaxis sensory transducer"/>
    <property type="match status" value="1"/>
</dbReference>
<evidence type="ECO:0000256" key="5">
    <source>
        <dbReference type="SAM" id="Phobius"/>
    </source>
</evidence>
<dbReference type="GO" id="GO:0007165">
    <property type="term" value="P:signal transduction"/>
    <property type="evidence" value="ECO:0007669"/>
    <property type="project" value="UniProtKB-KW"/>
</dbReference>
<keyword evidence="5" id="KW-1133">Transmembrane helix</keyword>
<dbReference type="SMART" id="SM00304">
    <property type="entry name" value="HAMP"/>
    <property type="match status" value="1"/>
</dbReference>
<dbReference type="GO" id="GO:0006935">
    <property type="term" value="P:chemotaxis"/>
    <property type="evidence" value="ECO:0007669"/>
    <property type="project" value="UniProtKB-ARBA"/>
</dbReference>
<gene>
    <name evidence="8" type="ORF">NFC81_12810</name>
</gene>
<dbReference type="CDD" id="cd06225">
    <property type="entry name" value="HAMP"/>
    <property type="match status" value="1"/>
</dbReference>
<dbReference type="RefSeq" id="WP_304994870.1">
    <property type="nucleotide sequence ID" value="NZ_CP101717.1"/>
</dbReference>
<name>A0AB38YFE5_9GAMM</name>
<feature type="domain" description="HAMP" evidence="7">
    <location>
        <begin position="343"/>
        <end position="395"/>
    </location>
</feature>
<dbReference type="EMBL" id="CP101717">
    <property type="protein sequence ID" value="WLD57585.1"/>
    <property type="molecule type" value="Genomic_DNA"/>
</dbReference>
<evidence type="ECO:0000313" key="8">
    <source>
        <dbReference type="EMBL" id="WLD57585.1"/>
    </source>
</evidence>
<evidence type="ECO:0000259" key="7">
    <source>
        <dbReference type="PROSITE" id="PS50885"/>
    </source>
</evidence>
<reference evidence="8" key="1">
    <citation type="submission" date="2022-07" db="EMBL/GenBank/DDBJ databases">
        <title>Complete genome sequence of Salinispirillum sp. LH10-3-1 capable of multiple carbohydrate inversion isolated from a soda lake.</title>
        <authorList>
            <person name="Liu J."/>
            <person name="Zhai Y."/>
            <person name="Zhang H."/>
            <person name="Yang H."/>
            <person name="Qu J."/>
            <person name="Li J."/>
        </authorList>
    </citation>
    <scope>NUCLEOTIDE SEQUENCE</scope>
    <source>
        <strain evidence="8">LH 10-3-1</strain>
    </source>
</reference>
<dbReference type="Pfam" id="PF00672">
    <property type="entry name" value="HAMP"/>
    <property type="match status" value="1"/>
</dbReference>
<evidence type="ECO:0000256" key="3">
    <source>
        <dbReference type="ARBA" id="ARBA00029447"/>
    </source>
</evidence>
<protein>
    <submittedName>
        <fullName evidence="8">Methyl-accepting chemotaxis protein</fullName>
    </submittedName>
</protein>
<dbReference type="PROSITE" id="PS50111">
    <property type="entry name" value="CHEMOTAXIS_TRANSDUC_2"/>
    <property type="match status" value="1"/>
</dbReference>
<dbReference type="PANTHER" id="PTHR32089:SF70">
    <property type="entry name" value="ENERGY TAXIS MODULATING METHYL ACCEPTING SENSORY TRANSDUCER"/>
    <property type="match status" value="1"/>
</dbReference>
<accession>A0AB38YFE5</accession>
<dbReference type="InterPro" id="IPR004089">
    <property type="entry name" value="MCPsignal_dom"/>
</dbReference>
<proteinExistence type="inferred from homology"/>
<feature type="domain" description="Methyl-accepting transducer" evidence="6">
    <location>
        <begin position="400"/>
        <end position="636"/>
    </location>
</feature>
<dbReference type="Gene3D" id="1.10.287.950">
    <property type="entry name" value="Methyl-accepting chemotaxis protein"/>
    <property type="match status" value="1"/>
</dbReference>
<comment type="similarity">
    <text evidence="3">Belongs to the methyl-accepting chemotaxis (MCP) protein family.</text>
</comment>
<comment type="subcellular location">
    <subcellularLocation>
        <location evidence="1">Membrane</location>
    </subcellularLocation>
</comment>
<dbReference type="AlphaFoldDB" id="A0AB38YFE5"/>
<organism evidence="8">
    <name type="scientific">Salinispirillum sp. LH 10-3-1</name>
    <dbReference type="NCBI Taxonomy" id="2952525"/>
    <lineage>
        <taxon>Bacteria</taxon>
        <taxon>Pseudomonadati</taxon>
        <taxon>Pseudomonadota</taxon>
        <taxon>Gammaproteobacteria</taxon>
        <taxon>Oceanospirillales</taxon>
        <taxon>Saccharospirillaceae</taxon>
        <taxon>Salinispirillum</taxon>
    </lineage>
</organism>
<sequence length="672" mass="73746">MNMTVVRRTGLGFLLLLILMTVIAAAALRTQRATQDNVAEITTDVLPMLQSGYSLLISAQNINKAIAQHASEYDAEQLLAYESEFDREVSRYTDLRNRLRQQMTGQSHLLAQLTQADQSIQTLIERGREQLVTRQALLAAEQAYVAEVQGESSRWLPFPNEMRVVDRVMQILGEQTSTEASAIGADTQYVRDKIDLVRTEVTGSNTMTGVNELVELREFLQGEIQNTQIRIGRLETSNTVLFDRLGRFVTVLDRAVNAPEGTIALNIQRLSLQTQSTELLASIATDINTGVSALQGLTEQIASLSDALQRDLADRNQRANATIAGTYVVSLLLAILIVFSLIRSIRKPLQLIVSTLRNVSAGDLSHELTLSGRDEFAAIGDGINDLVRHLRDILQNMGATSTKVSAVTLRMTNTTRASQEKLRLQKEQTDLVAAAVTEMESATLEVAQSASGTLEEVQRVNHEAGNGQHNMEVSLRAIQALEQDLQSASRVIDQLNDDSENIGKILAVITGIAEQTNLLALNAAIEAARAGEQGRGFAVVADEVRELASKTQRSTEEIYQMIDALQSRSKEAVGLMLRTREQSQVVVDESEKTGASIQAILASLSRMSEMTTHISEAVNEQRTVASDVANNTVTIADMADQVVNNATQNASTFEELAILTQEQETLVQRFRF</sequence>
<dbReference type="PANTHER" id="PTHR32089">
    <property type="entry name" value="METHYL-ACCEPTING CHEMOTAXIS PROTEIN MCPB"/>
    <property type="match status" value="1"/>
</dbReference>
<evidence type="ECO:0000256" key="1">
    <source>
        <dbReference type="ARBA" id="ARBA00004370"/>
    </source>
</evidence>
<evidence type="ECO:0000259" key="6">
    <source>
        <dbReference type="PROSITE" id="PS50111"/>
    </source>
</evidence>
<dbReference type="SUPFAM" id="SSF58104">
    <property type="entry name" value="Methyl-accepting chemotaxis protein (MCP) signaling domain"/>
    <property type="match status" value="1"/>
</dbReference>